<dbReference type="Pfam" id="PF22942">
    <property type="entry name" value="DUF7025"/>
    <property type="match status" value="1"/>
</dbReference>
<dbReference type="RefSeq" id="XP_031006200.1">
    <property type="nucleotide sequence ID" value="XM_031149140.1"/>
</dbReference>
<name>A0A8H8U104_9HELO</name>
<organism evidence="3 4">
    <name type="scientific">Lachnellula hyalina</name>
    <dbReference type="NCBI Taxonomy" id="1316788"/>
    <lineage>
        <taxon>Eukaryota</taxon>
        <taxon>Fungi</taxon>
        <taxon>Dikarya</taxon>
        <taxon>Ascomycota</taxon>
        <taxon>Pezizomycotina</taxon>
        <taxon>Leotiomycetes</taxon>
        <taxon>Helotiales</taxon>
        <taxon>Lachnaceae</taxon>
        <taxon>Lachnellula</taxon>
    </lineage>
</organism>
<dbReference type="PANTHER" id="PTHR46411">
    <property type="entry name" value="FAMILY ATPASE, PUTATIVE-RELATED"/>
    <property type="match status" value="1"/>
</dbReference>
<dbReference type="OrthoDB" id="10042665at2759"/>
<feature type="domain" description="DUF7025" evidence="2">
    <location>
        <begin position="298"/>
        <end position="395"/>
    </location>
</feature>
<dbReference type="GeneID" id="41984376"/>
<dbReference type="InterPro" id="IPR054289">
    <property type="entry name" value="DUF7025"/>
</dbReference>
<evidence type="ECO:0000259" key="2">
    <source>
        <dbReference type="Pfam" id="PF22942"/>
    </source>
</evidence>
<evidence type="ECO:0000313" key="4">
    <source>
        <dbReference type="Proteomes" id="UP000431533"/>
    </source>
</evidence>
<dbReference type="Proteomes" id="UP000431533">
    <property type="component" value="Unassembled WGS sequence"/>
</dbReference>
<evidence type="ECO:0000313" key="3">
    <source>
        <dbReference type="EMBL" id="TVY27412.1"/>
    </source>
</evidence>
<sequence length="425" mass="49496">MDNPPNAVDEVSSSPAPAPVEDLVSPTEYPVDVPVDSTKDDAELSDSPKKKDEKDDSKTKEQLWAEEQEQIPKVVDVKWLDFEHFKNRYNPKEGFEIIEVLRGHKQLPNEIMKEEKQRRPVKNRNARSVTSKVHSGSTWVQRVRIQSPPIVLLLSRLTGHDDTWSIHKPQVFFRPFRTFYYFLPQVKKCLKILEKRWGKANVEGSVEKAIAVERTQAKLDVEIKAERLIEEDANENDTRDISDPESEDGFVLNDNVGPMDPEDAIAGEITDSVIALRHLKKYVQFVEENIMPDWEKAATNTHRRVRFLDLYMYFQPGELLYVPPKSNSLKQDGVKMYQTAWRLYSKTLDTVLDDNPDDFQPIGQPRANLERTWQIEYYEGEQDITTLEIYPMRFLKDCDKMKTELHAQGIAFQRVIRKRHLYYDG</sequence>
<comment type="caution">
    <text evidence="3">The sequence shown here is derived from an EMBL/GenBank/DDBJ whole genome shotgun (WGS) entry which is preliminary data.</text>
</comment>
<dbReference type="PANTHER" id="PTHR46411:SF3">
    <property type="entry name" value="AAA+ ATPASE DOMAIN-CONTAINING PROTEIN"/>
    <property type="match status" value="1"/>
</dbReference>
<feature type="compositionally biased region" description="Basic and acidic residues" evidence="1">
    <location>
        <begin position="37"/>
        <end position="63"/>
    </location>
</feature>
<gene>
    <name evidence="3" type="ORF">LHYA1_G004178</name>
</gene>
<reference evidence="3 4" key="1">
    <citation type="submission" date="2018-05" db="EMBL/GenBank/DDBJ databases">
        <title>Genome sequencing and assembly of the regulated plant pathogen Lachnellula willkommii and related sister species for the development of diagnostic species identification markers.</title>
        <authorList>
            <person name="Giroux E."/>
            <person name="Bilodeau G."/>
        </authorList>
    </citation>
    <scope>NUCLEOTIDE SEQUENCE [LARGE SCALE GENOMIC DNA]</scope>
    <source>
        <strain evidence="3 4">CBS 185.66</strain>
    </source>
</reference>
<dbReference type="EMBL" id="QGMH01000049">
    <property type="protein sequence ID" value="TVY27412.1"/>
    <property type="molecule type" value="Genomic_DNA"/>
</dbReference>
<proteinExistence type="predicted"/>
<dbReference type="AlphaFoldDB" id="A0A8H8U104"/>
<keyword evidence="4" id="KW-1185">Reference proteome</keyword>
<feature type="region of interest" description="Disordered" evidence="1">
    <location>
        <begin position="1"/>
        <end position="65"/>
    </location>
</feature>
<accession>A0A8H8U104</accession>
<protein>
    <recommendedName>
        <fullName evidence="2">DUF7025 domain-containing protein</fullName>
    </recommendedName>
</protein>
<evidence type="ECO:0000256" key="1">
    <source>
        <dbReference type="SAM" id="MobiDB-lite"/>
    </source>
</evidence>